<dbReference type="Pfam" id="PF00561">
    <property type="entry name" value="Abhydrolase_1"/>
    <property type="match status" value="1"/>
</dbReference>
<dbReference type="Gene3D" id="3.40.50.1820">
    <property type="entry name" value="alpha/beta hydrolase"/>
    <property type="match status" value="1"/>
</dbReference>
<keyword evidence="4" id="KW-1185">Reference proteome</keyword>
<proteinExistence type="predicted"/>
<comment type="caution">
    <text evidence="3">The sequence shown here is derived from an EMBL/GenBank/DDBJ whole genome shotgun (WGS) entry which is preliminary data.</text>
</comment>
<dbReference type="PRINTS" id="PR00111">
    <property type="entry name" value="ABHYDROLASE"/>
</dbReference>
<dbReference type="PANTHER" id="PTHR46118">
    <property type="entry name" value="PROTEIN ABHD11"/>
    <property type="match status" value="1"/>
</dbReference>
<dbReference type="InterPro" id="IPR029058">
    <property type="entry name" value="AB_hydrolase_fold"/>
</dbReference>
<gene>
    <name evidence="3" type="ORF">GCM10007103_02240</name>
</gene>
<evidence type="ECO:0000256" key="1">
    <source>
        <dbReference type="ARBA" id="ARBA00022801"/>
    </source>
</evidence>
<dbReference type="AlphaFoldDB" id="A0A918VS80"/>
<evidence type="ECO:0000313" key="4">
    <source>
        <dbReference type="Proteomes" id="UP000610456"/>
    </source>
</evidence>
<reference evidence="3" key="1">
    <citation type="journal article" date="2014" name="Int. J. Syst. Evol. Microbiol.">
        <title>Complete genome sequence of Corynebacterium casei LMG S-19264T (=DSM 44701T), isolated from a smear-ripened cheese.</title>
        <authorList>
            <consortium name="US DOE Joint Genome Institute (JGI-PGF)"/>
            <person name="Walter F."/>
            <person name="Albersmeier A."/>
            <person name="Kalinowski J."/>
            <person name="Ruckert C."/>
        </authorList>
    </citation>
    <scope>NUCLEOTIDE SEQUENCE</scope>
    <source>
        <strain evidence="3">KCTC 12719</strain>
    </source>
</reference>
<organism evidence="3 4">
    <name type="scientific">Salinimicrobium marinum</name>
    <dbReference type="NCBI Taxonomy" id="680283"/>
    <lineage>
        <taxon>Bacteria</taxon>
        <taxon>Pseudomonadati</taxon>
        <taxon>Bacteroidota</taxon>
        <taxon>Flavobacteriia</taxon>
        <taxon>Flavobacteriales</taxon>
        <taxon>Flavobacteriaceae</taxon>
        <taxon>Salinimicrobium</taxon>
    </lineage>
</organism>
<dbReference type="RefSeq" id="WP_189602789.1">
    <property type="nucleotide sequence ID" value="NZ_BMXB01000001.1"/>
</dbReference>
<dbReference type="SUPFAM" id="SSF53474">
    <property type="entry name" value="alpha/beta-Hydrolases"/>
    <property type="match status" value="1"/>
</dbReference>
<dbReference type="PANTHER" id="PTHR46118:SF4">
    <property type="entry name" value="PROTEIN ABHD11"/>
    <property type="match status" value="1"/>
</dbReference>
<dbReference type="EMBL" id="BMXB01000001">
    <property type="protein sequence ID" value="GHA24556.1"/>
    <property type="molecule type" value="Genomic_DNA"/>
</dbReference>
<feature type="domain" description="AB hydrolase-1" evidence="2">
    <location>
        <begin position="12"/>
        <end position="110"/>
    </location>
</feature>
<sequence length="253" mass="28459">MKLHANVIGEGKPFLILHGFLGMSDNWKTLGKEFADAGYQVHLIDQRNHGRSLHSEEFNYLLLAKDVKEYIDTHSLENCILLGHSMGGKTAMMTASLFPHVVDKLIVVDISPKYYAPHHQQILEGLKAIDDASLTSRGDAEDLLAEYIKEKGVRLFLLKNLYWKSKEKLGLRLNLEVLIKEIEAIGEALPSDKTFNKPTLFIKGEKSGYIKKEDEALIASHFSSSEIVGIPGAGHWVHAENKKAFYDAIMRFL</sequence>
<keyword evidence="1 3" id="KW-0378">Hydrolase</keyword>
<accession>A0A918VS80</accession>
<evidence type="ECO:0000313" key="3">
    <source>
        <dbReference type="EMBL" id="GHA24556.1"/>
    </source>
</evidence>
<evidence type="ECO:0000259" key="2">
    <source>
        <dbReference type="Pfam" id="PF00561"/>
    </source>
</evidence>
<reference evidence="3" key="2">
    <citation type="submission" date="2020-09" db="EMBL/GenBank/DDBJ databases">
        <authorList>
            <person name="Sun Q."/>
            <person name="Kim S."/>
        </authorList>
    </citation>
    <scope>NUCLEOTIDE SEQUENCE</scope>
    <source>
        <strain evidence="3">KCTC 12719</strain>
    </source>
</reference>
<dbReference type="GO" id="GO:0052689">
    <property type="term" value="F:carboxylic ester hydrolase activity"/>
    <property type="evidence" value="ECO:0007669"/>
    <property type="project" value="TreeGrafter"/>
</dbReference>
<dbReference type="Proteomes" id="UP000610456">
    <property type="component" value="Unassembled WGS sequence"/>
</dbReference>
<name>A0A918VS80_9FLAO</name>
<dbReference type="InterPro" id="IPR000073">
    <property type="entry name" value="AB_hydrolase_1"/>
</dbReference>
<protein>
    <submittedName>
        <fullName evidence="3">Alpha/beta hydrolase</fullName>
    </submittedName>
</protein>